<name>A0ABR2IJJ3_9PEZI</name>
<feature type="compositionally biased region" description="Polar residues" evidence="1">
    <location>
        <begin position="55"/>
        <end position="72"/>
    </location>
</feature>
<keyword evidence="3" id="KW-1185">Reference proteome</keyword>
<organism evidence="2 3">
    <name type="scientific">Apiospora arundinis</name>
    <dbReference type="NCBI Taxonomy" id="335852"/>
    <lineage>
        <taxon>Eukaryota</taxon>
        <taxon>Fungi</taxon>
        <taxon>Dikarya</taxon>
        <taxon>Ascomycota</taxon>
        <taxon>Pezizomycotina</taxon>
        <taxon>Sordariomycetes</taxon>
        <taxon>Xylariomycetidae</taxon>
        <taxon>Amphisphaeriales</taxon>
        <taxon>Apiosporaceae</taxon>
        <taxon>Apiospora</taxon>
    </lineage>
</organism>
<gene>
    <name evidence="2" type="ORF">PGQ11_009403</name>
</gene>
<evidence type="ECO:0000313" key="2">
    <source>
        <dbReference type="EMBL" id="KAK8863168.1"/>
    </source>
</evidence>
<sequence length="107" mass="12058">MVVLSFDFMSRGRERILSKFALTPRRSSIPCQHATNSRLVLLPMRHLSNIMPDANENQKTENQNAESQTGKQVNGDEKPEENQDRGEDHLVNVDEVIDENSGHTGSL</sequence>
<feature type="region of interest" description="Disordered" evidence="1">
    <location>
        <begin position="50"/>
        <end position="107"/>
    </location>
</feature>
<evidence type="ECO:0000313" key="3">
    <source>
        <dbReference type="Proteomes" id="UP001390339"/>
    </source>
</evidence>
<protein>
    <submittedName>
        <fullName evidence="2">Uncharacterized protein</fullName>
    </submittedName>
</protein>
<comment type="caution">
    <text evidence="2">The sequence shown here is derived from an EMBL/GenBank/DDBJ whole genome shotgun (WGS) entry which is preliminary data.</text>
</comment>
<evidence type="ECO:0000256" key="1">
    <source>
        <dbReference type="SAM" id="MobiDB-lite"/>
    </source>
</evidence>
<reference evidence="2 3" key="1">
    <citation type="journal article" date="2024" name="IMA Fungus">
        <title>Apiospora arundinis, a panoply of carbohydrate-active enzymes and secondary metabolites.</title>
        <authorList>
            <person name="Sorensen T."/>
            <person name="Petersen C."/>
            <person name="Muurmann A.T."/>
            <person name="Christiansen J.V."/>
            <person name="Brundto M.L."/>
            <person name="Overgaard C.K."/>
            <person name="Boysen A.T."/>
            <person name="Wollenberg R.D."/>
            <person name="Larsen T.O."/>
            <person name="Sorensen J.L."/>
            <person name="Nielsen K.L."/>
            <person name="Sondergaard T.E."/>
        </authorList>
    </citation>
    <scope>NUCLEOTIDE SEQUENCE [LARGE SCALE GENOMIC DNA]</scope>
    <source>
        <strain evidence="2 3">AAU 773</strain>
    </source>
</reference>
<accession>A0ABR2IJJ3</accession>
<feature type="compositionally biased region" description="Basic and acidic residues" evidence="1">
    <location>
        <begin position="74"/>
        <end position="92"/>
    </location>
</feature>
<dbReference type="EMBL" id="JAPCWZ010000005">
    <property type="protein sequence ID" value="KAK8863168.1"/>
    <property type="molecule type" value="Genomic_DNA"/>
</dbReference>
<proteinExistence type="predicted"/>
<dbReference type="Proteomes" id="UP001390339">
    <property type="component" value="Unassembled WGS sequence"/>
</dbReference>